<gene>
    <name evidence="1" type="ORF">PFISCL1PPCAC_26293</name>
</gene>
<proteinExistence type="predicted"/>
<dbReference type="EMBL" id="BTSY01000007">
    <property type="protein sequence ID" value="GMT34996.1"/>
    <property type="molecule type" value="Genomic_DNA"/>
</dbReference>
<reference evidence="1" key="1">
    <citation type="submission" date="2023-10" db="EMBL/GenBank/DDBJ databases">
        <title>Genome assembly of Pristionchus species.</title>
        <authorList>
            <person name="Yoshida K."/>
            <person name="Sommer R.J."/>
        </authorList>
    </citation>
    <scope>NUCLEOTIDE SEQUENCE</scope>
    <source>
        <strain evidence="1">RS5133</strain>
    </source>
</reference>
<name>A0AAV5WRS4_9BILA</name>
<evidence type="ECO:0000313" key="2">
    <source>
        <dbReference type="Proteomes" id="UP001432322"/>
    </source>
</evidence>
<keyword evidence="2" id="KW-1185">Reference proteome</keyword>
<feature type="non-terminal residue" evidence="1">
    <location>
        <position position="1"/>
    </location>
</feature>
<feature type="non-terminal residue" evidence="1">
    <location>
        <position position="82"/>
    </location>
</feature>
<organism evidence="1 2">
    <name type="scientific">Pristionchus fissidentatus</name>
    <dbReference type="NCBI Taxonomy" id="1538716"/>
    <lineage>
        <taxon>Eukaryota</taxon>
        <taxon>Metazoa</taxon>
        <taxon>Ecdysozoa</taxon>
        <taxon>Nematoda</taxon>
        <taxon>Chromadorea</taxon>
        <taxon>Rhabditida</taxon>
        <taxon>Rhabditina</taxon>
        <taxon>Diplogasteromorpha</taxon>
        <taxon>Diplogasteroidea</taxon>
        <taxon>Neodiplogasteridae</taxon>
        <taxon>Pristionchus</taxon>
    </lineage>
</organism>
<evidence type="ECO:0008006" key="3">
    <source>
        <dbReference type="Google" id="ProtNLM"/>
    </source>
</evidence>
<sequence>SQLGHFFHAKGILHNSDSIQMSYTFGLHWEIEKVSGIGTRYESTRCAGGGLEWEFIIRTNLQDQLKFDFAIECRNPEEREWK</sequence>
<dbReference type="Proteomes" id="UP001432322">
    <property type="component" value="Unassembled WGS sequence"/>
</dbReference>
<evidence type="ECO:0000313" key="1">
    <source>
        <dbReference type="EMBL" id="GMT34996.1"/>
    </source>
</evidence>
<protein>
    <recommendedName>
        <fullName evidence="3">MATH domain-containing protein</fullName>
    </recommendedName>
</protein>
<dbReference type="AlphaFoldDB" id="A0AAV5WRS4"/>
<comment type="caution">
    <text evidence="1">The sequence shown here is derived from an EMBL/GenBank/DDBJ whole genome shotgun (WGS) entry which is preliminary data.</text>
</comment>
<accession>A0AAV5WRS4</accession>